<name>A0A833GYE9_9LEPT</name>
<organism evidence="2 3">
    <name type="scientific">Leptonema illini</name>
    <dbReference type="NCBI Taxonomy" id="183"/>
    <lineage>
        <taxon>Bacteria</taxon>
        <taxon>Pseudomonadati</taxon>
        <taxon>Spirochaetota</taxon>
        <taxon>Spirochaetia</taxon>
        <taxon>Leptospirales</taxon>
        <taxon>Leptospiraceae</taxon>
        <taxon>Leptonema</taxon>
    </lineage>
</organism>
<dbReference type="EMBL" id="WBUI01000023">
    <property type="protein sequence ID" value="KAB2930055.1"/>
    <property type="molecule type" value="Genomic_DNA"/>
</dbReference>
<evidence type="ECO:0000313" key="2">
    <source>
        <dbReference type="EMBL" id="KAB2930055.1"/>
    </source>
</evidence>
<reference evidence="2 3" key="1">
    <citation type="submission" date="2019-10" db="EMBL/GenBank/DDBJ databases">
        <title>Extracellular Electron Transfer in a Candidatus Methanoperedens spp. Enrichment Culture.</title>
        <authorList>
            <person name="Berger S."/>
            <person name="Rangel Shaw D."/>
            <person name="Berben T."/>
            <person name="In 'T Zandt M."/>
            <person name="Frank J."/>
            <person name="Reimann J."/>
            <person name="Jetten M.S.M."/>
            <person name="Welte C.U."/>
        </authorList>
    </citation>
    <scope>NUCLEOTIDE SEQUENCE [LARGE SCALE GENOMIC DNA]</scope>
    <source>
        <strain evidence="2">SB12</strain>
    </source>
</reference>
<dbReference type="RefSeq" id="WP_002769015.1">
    <property type="nucleotide sequence ID" value="NZ_JQDG01000011.1"/>
</dbReference>
<dbReference type="AlphaFoldDB" id="A0A833GYE9"/>
<sequence>MDIRTSPELGLRNAESYRPLKQGPNVENPASIPGSDMANRQRQQEDQAASAVRPGDAQTVYKVQGAHIDTQA</sequence>
<evidence type="ECO:0000256" key="1">
    <source>
        <dbReference type="SAM" id="MobiDB-lite"/>
    </source>
</evidence>
<comment type="caution">
    <text evidence="2">The sequence shown here is derived from an EMBL/GenBank/DDBJ whole genome shotgun (WGS) entry which is preliminary data.</text>
</comment>
<gene>
    <name evidence="2" type="ORF">F9K24_17855</name>
</gene>
<dbReference type="Proteomes" id="UP000460298">
    <property type="component" value="Unassembled WGS sequence"/>
</dbReference>
<protein>
    <submittedName>
        <fullName evidence="2">Uncharacterized protein</fullName>
    </submittedName>
</protein>
<proteinExistence type="predicted"/>
<feature type="region of interest" description="Disordered" evidence="1">
    <location>
        <begin position="1"/>
        <end position="72"/>
    </location>
</feature>
<evidence type="ECO:0000313" key="3">
    <source>
        <dbReference type="Proteomes" id="UP000460298"/>
    </source>
</evidence>
<accession>A0A833GYE9</accession>